<evidence type="ECO:0000313" key="2">
    <source>
        <dbReference type="EMBL" id="RDU58988.1"/>
    </source>
</evidence>
<feature type="domain" description="DUF2726" evidence="1">
    <location>
        <begin position="40"/>
        <end position="134"/>
    </location>
</feature>
<dbReference type="InterPro" id="IPR024402">
    <property type="entry name" value="DUF2726"/>
</dbReference>
<reference evidence="2 3" key="1">
    <citation type="submission" date="2018-04" db="EMBL/GenBank/DDBJ databases">
        <title>Novel Campyloabacter and Helicobacter Species and Strains.</title>
        <authorList>
            <person name="Mannion A.J."/>
            <person name="Shen Z."/>
            <person name="Fox J.G."/>
        </authorList>
    </citation>
    <scope>NUCLEOTIDE SEQUENCE [LARGE SCALE GENOMIC DNA]</scope>
    <source>
        <strain evidence="2 3">MIT 98-6070</strain>
    </source>
</reference>
<evidence type="ECO:0000259" key="1">
    <source>
        <dbReference type="Pfam" id="PF10881"/>
    </source>
</evidence>
<protein>
    <submittedName>
        <fullName evidence="2">DUF2726 domain-containing protein</fullName>
    </submittedName>
</protein>
<proteinExistence type="predicted"/>
<organism evidence="2 3">
    <name type="scientific">Helicobacter marmotae</name>
    <dbReference type="NCBI Taxonomy" id="152490"/>
    <lineage>
        <taxon>Bacteria</taxon>
        <taxon>Pseudomonadati</taxon>
        <taxon>Campylobacterota</taxon>
        <taxon>Epsilonproteobacteria</taxon>
        <taxon>Campylobacterales</taxon>
        <taxon>Helicobacteraceae</taxon>
        <taxon>Helicobacter</taxon>
    </lineage>
</organism>
<sequence length="140" mass="16425">MALSNLCFFRRISNYESENLLSALLDEILLKDSFSSLCYAVHIPLSRLVNNVENLQEMAWIDFINNTLTHIDFVIYHKFNKKPILCIEVDGFIYHQNPKQQRRDTMKDRILEHYGIALLRLPTTGSQEARIIEERLNSLL</sequence>
<dbReference type="EMBL" id="NXLR01000022">
    <property type="protein sequence ID" value="RDU58988.1"/>
    <property type="molecule type" value="Genomic_DNA"/>
</dbReference>
<dbReference type="AlphaFoldDB" id="A0A3D8I1I1"/>
<dbReference type="Proteomes" id="UP000256599">
    <property type="component" value="Unassembled WGS sequence"/>
</dbReference>
<keyword evidence="3" id="KW-1185">Reference proteome</keyword>
<evidence type="ECO:0000313" key="3">
    <source>
        <dbReference type="Proteomes" id="UP000256599"/>
    </source>
</evidence>
<accession>A0A3D8I1I1</accession>
<dbReference type="Gene3D" id="3.40.960.10">
    <property type="entry name" value="VSR Endonuclease"/>
    <property type="match status" value="1"/>
</dbReference>
<dbReference type="Pfam" id="PF10881">
    <property type="entry name" value="DUF2726"/>
    <property type="match status" value="1"/>
</dbReference>
<comment type="caution">
    <text evidence="2">The sequence shown here is derived from an EMBL/GenBank/DDBJ whole genome shotgun (WGS) entry which is preliminary data.</text>
</comment>
<name>A0A3D8I1I1_9HELI</name>
<gene>
    <name evidence="2" type="ORF">CQA63_08480</name>
</gene>